<evidence type="ECO:0000256" key="1">
    <source>
        <dbReference type="ARBA" id="ARBA00005422"/>
    </source>
</evidence>
<dbReference type="PANTHER" id="PTHR10388">
    <property type="entry name" value="EUKARYOTIC TRANSLATION INITIATION FACTOR SUI1"/>
    <property type="match status" value="1"/>
</dbReference>
<dbReference type="PROSITE" id="PS50296">
    <property type="entry name" value="SUI1"/>
    <property type="match status" value="1"/>
</dbReference>
<dbReference type="InterPro" id="IPR036877">
    <property type="entry name" value="SUI1_dom_sf"/>
</dbReference>
<dbReference type="Gene3D" id="3.30.780.10">
    <property type="entry name" value="SUI1-like domain"/>
    <property type="match status" value="1"/>
</dbReference>
<evidence type="ECO:0000256" key="2">
    <source>
        <dbReference type="ARBA" id="ARBA00022917"/>
    </source>
</evidence>
<feature type="compositionally biased region" description="Polar residues" evidence="3">
    <location>
        <begin position="1"/>
        <end position="17"/>
    </location>
</feature>
<feature type="region of interest" description="Disordered" evidence="3">
    <location>
        <begin position="1"/>
        <end position="23"/>
    </location>
</feature>
<gene>
    <name evidence="5" type="ORF">DMAD_02196</name>
</gene>
<dbReference type="AlphaFoldDB" id="A0AAU9G2T1"/>
<keyword evidence="6" id="KW-1185">Reference proteome</keyword>
<organism evidence="5 6">
    <name type="scientific">Drosophila madeirensis</name>
    <name type="common">Fruit fly</name>
    <dbReference type="NCBI Taxonomy" id="30013"/>
    <lineage>
        <taxon>Eukaryota</taxon>
        <taxon>Metazoa</taxon>
        <taxon>Ecdysozoa</taxon>
        <taxon>Arthropoda</taxon>
        <taxon>Hexapoda</taxon>
        <taxon>Insecta</taxon>
        <taxon>Pterygota</taxon>
        <taxon>Neoptera</taxon>
        <taxon>Endopterygota</taxon>
        <taxon>Diptera</taxon>
        <taxon>Brachycera</taxon>
        <taxon>Muscomorpha</taxon>
        <taxon>Ephydroidea</taxon>
        <taxon>Drosophilidae</taxon>
        <taxon>Drosophila</taxon>
        <taxon>Sophophora</taxon>
    </lineage>
</organism>
<evidence type="ECO:0000313" key="5">
    <source>
        <dbReference type="EMBL" id="BFG02783.1"/>
    </source>
</evidence>
<evidence type="ECO:0000313" key="6">
    <source>
        <dbReference type="Proteomes" id="UP001500889"/>
    </source>
</evidence>
<reference evidence="5 6" key="1">
    <citation type="submission" date="2024-02" db="EMBL/GenBank/DDBJ databases">
        <title>A chromosome-level genome assembly of Drosophila madeirensis, a fruit fly species endemic to Madeira island.</title>
        <authorList>
            <person name="Tomihara K."/>
            <person name="Llopart A."/>
            <person name="Yamamoto D."/>
        </authorList>
    </citation>
    <scope>NUCLEOTIDE SEQUENCE [LARGE SCALE GENOMIC DNA]</scope>
    <source>
        <strain evidence="5 6">RF1</strain>
    </source>
</reference>
<feature type="domain" description="SUI1" evidence="4">
    <location>
        <begin position="25"/>
        <end position="95"/>
    </location>
</feature>
<comment type="similarity">
    <text evidence="1">Belongs to the SUI1 family.</text>
</comment>
<evidence type="ECO:0000256" key="3">
    <source>
        <dbReference type="SAM" id="MobiDB-lite"/>
    </source>
</evidence>
<dbReference type="InterPro" id="IPR005874">
    <property type="entry name" value="SUI1_euk"/>
</dbReference>
<name>A0AAU9G2T1_DROMD</name>
<sequence>MSTVQNLDTTQEQSGDNDTQEEGLVHIRLQQRSSRRMITIVQGLSEIFDLKKIVRACRKEFLCEGTVTDEPQQGQLIKLKGDQRENICQWLIDTEICKPEQLELH</sequence>
<dbReference type="CDD" id="cd11566">
    <property type="entry name" value="eIF1_SUI1"/>
    <property type="match status" value="1"/>
</dbReference>
<proteinExistence type="inferred from homology"/>
<keyword evidence="5" id="KW-0396">Initiation factor</keyword>
<dbReference type="EMBL" id="AP029266">
    <property type="protein sequence ID" value="BFG02783.1"/>
    <property type="molecule type" value="Genomic_DNA"/>
</dbReference>
<protein>
    <submittedName>
        <fullName evidence="5">Eukaryotic translation initiation factor eIF1-like</fullName>
    </submittedName>
</protein>
<evidence type="ECO:0000259" key="4">
    <source>
        <dbReference type="PROSITE" id="PS50296"/>
    </source>
</evidence>
<accession>A0AAU9G2T1</accession>
<dbReference type="Pfam" id="PF01253">
    <property type="entry name" value="SUI1"/>
    <property type="match status" value="1"/>
</dbReference>
<dbReference type="GO" id="GO:0003743">
    <property type="term" value="F:translation initiation factor activity"/>
    <property type="evidence" value="ECO:0007669"/>
    <property type="project" value="UniProtKB-KW"/>
</dbReference>
<dbReference type="Proteomes" id="UP001500889">
    <property type="component" value="Chromosome A"/>
</dbReference>
<dbReference type="SUPFAM" id="SSF55159">
    <property type="entry name" value="eIF1-like"/>
    <property type="match status" value="1"/>
</dbReference>
<dbReference type="InterPro" id="IPR001950">
    <property type="entry name" value="SUI1"/>
</dbReference>
<keyword evidence="2" id="KW-0648">Protein biosynthesis</keyword>